<keyword evidence="2" id="KW-1185">Reference proteome</keyword>
<sequence>MIARLTHYAVDAVFVSTILAGLKRTSGFTPNLGAIPDDTARGLAQKYLGVGEWIFDVAQATAVNSQYFVRGEK</sequence>
<evidence type="ECO:0000313" key="2">
    <source>
        <dbReference type="Proteomes" id="UP000814128"/>
    </source>
</evidence>
<reference evidence="1" key="2">
    <citation type="journal article" date="2022" name="New Phytol.">
        <title>Evolutionary transition to the ectomycorrhizal habit in the genomes of a hyperdiverse lineage of mushroom-forming fungi.</title>
        <authorList>
            <person name="Looney B."/>
            <person name="Miyauchi S."/>
            <person name="Morin E."/>
            <person name="Drula E."/>
            <person name="Courty P.E."/>
            <person name="Kohler A."/>
            <person name="Kuo A."/>
            <person name="LaButti K."/>
            <person name="Pangilinan J."/>
            <person name="Lipzen A."/>
            <person name="Riley R."/>
            <person name="Andreopoulos W."/>
            <person name="He G."/>
            <person name="Johnson J."/>
            <person name="Nolan M."/>
            <person name="Tritt A."/>
            <person name="Barry K.W."/>
            <person name="Grigoriev I.V."/>
            <person name="Nagy L.G."/>
            <person name="Hibbett D."/>
            <person name="Henrissat B."/>
            <person name="Matheny P.B."/>
            <person name="Labbe J."/>
            <person name="Martin F.M."/>
        </authorList>
    </citation>
    <scope>NUCLEOTIDE SEQUENCE</scope>
    <source>
        <strain evidence="1">EC-137</strain>
    </source>
</reference>
<comment type="caution">
    <text evidence="1">The sequence shown here is derived from an EMBL/GenBank/DDBJ whole genome shotgun (WGS) entry which is preliminary data.</text>
</comment>
<evidence type="ECO:0000313" key="1">
    <source>
        <dbReference type="EMBL" id="KAI0034215.1"/>
    </source>
</evidence>
<organism evidence="1 2">
    <name type="scientific">Vararia minispora EC-137</name>
    <dbReference type="NCBI Taxonomy" id="1314806"/>
    <lineage>
        <taxon>Eukaryota</taxon>
        <taxon>Fungi</taxon>
        <taxon>Dikarya</taxon>
        <taxon>Basidiomycota</taxon>
        <taxon>Agaricomycotina</taxon>
        <taxon>Agaricomycetes</taxon>
        <taxon>Russulales</taxon>
        <taxon>Lachnocladiaceae</taxon>
        <taxon>Vararia</taxon>
    </lineage>
</organism>
<dbReference type="EMBL" id="MU273504">
    <property type="protein sequence ID" value="KAI0034215.1"/>
    <property type="molecule type" value="Genomic_DNA"/>
</dbReference>
<reference evidence="1" key="1">
    <citation type="submission" date="2021-02" db="EMBL/GenBank/DDBJ databases">
        <authorList>
            <consortium name="DOE Joint Genome Institute"/>
            <person name="Ahrendt S."/>
            <person name="Looney B.P."/>
            <person name="Miyauchi S."/>
            <person name="Morin E."/>
            <person name="Drula E."/>
            <person name="Courty P.E."/>
            <person name="Chicoki N."/>
            <person name="Fauchery L."/>
            <person name="Kohler A."/>
            <person name="Kuo A."/>
            <person name="Labutti K."/>
            <person name="Pangilinan J."/>
            <person name="Lipzen A."/>
            <person name="Riley R."/>
            <person name="Andreopoulos W."/>
            <person name="He G."/>
            <person name="Johnson J."/>
            <person name="Barry K.W."/>
            <person name="Grigoriev I.V."/>
            <person name="Nagy L."/>
            <person name="Hibbett D."/>
            <person name="Henrissat B."/>
            <person name="Matheny P.B."/>
            <person name="Labbe J."/>
            <person name="Martin F."/>
        </authorList>
    </citation>
    <scope>NUCLEOTIDE SEQUENCE</scope>
    <source>
        <strain evidence="1">EC-137</strain>
    </source>
</reference>
<protein>
    <submittedName>
        <fullName evidence="1">Uncharacterized protein</fullName>
    </submittedName>
</protein>
<proteinExistence type="predicted"/>
<name>A0ACB8QRP0_9AGAM</name>
<gene>
    <name evidence="1" type="ORF">K488DRAFT_84189</name>
</gene>
<accession>A0ACB8QRP0</accession>
<dbReference type="Proteomes" id="UP000814128">
    <property type="component" value="Unassembled WGS sequence"/>
</dbReference>